<proteinExistence type="predicted"/>
<gene>
    <name evidence="1" type="ORF">HF855_13020</name>
</gene>
<comment type="caution">
    <text evidence="1">The sequence shown here is derived from an EMBL/GenBank/DDBJ whole genome shotgun (WGS) entry which is preliminary data.</text>
</comment>
<evidence type="ECO:0000313" key="2">
    <source>
        <dbReference type="Proteomes" id="UP000580130"/>
    </source>
</evidence>
<name>A0A848CKP7_9FIRM</name>
<dbReference type="RefSeq" id="WP_168934226.1">
    <property type="nucleotide sequence ID" value="NZ_JABAFX010000045.1"/>
</dbReference>
<protein>
    <submittedName>
        <fullName evidence="1">DUF1919 domain-containing protein</fullName>
    </submittedName>
</protein>
<dbReference type="SUPFAM" id="SSF142795">
    <property type="entry name" value="CAC2185-like"/>
    <property type="match status" value="1"/>
</dbReference>
<dbReference type="EMBL" id="JABAFX010000045">
    <property type="protein sequence ID" value="NME58284.1"/>
    <property type="molecule type" value="Genomic_DNA"/>
</dbReference>
<dbReference type="InterPro" id="IPR037226">
    <property type="entry name" value="CAC2185-like_sf"/>
</dbReference>
<dbReference type="Pfam" id="PF08942">
    <property type="entry name" value="DUF1919"/>
    <property type="match status" value="1"/>
</dbReference>
<accession>A0A848CKP7</accession>
<dbReference type="Proteomes" id="UP000580130">
    <property type="component" value="Unassembled WGS sequence"/>
</dbReference>
<reference evidence="1 2" key="1">
    <citation type="submission" date="2020-04" db="EMBL/GenBank/DDBJ databases">
        <authorList>
            <person name="Hitch T.C.A."/>
            <person name="Wylensek D."/>
            <person name="Clavel T."/>
        </authorList>
    </citation>
    <scope>NUCLEOTIDE SEQUENCE [LARGE SCALE GENOMIC DNA]</scope>
    <source>
        <strain evidence="1 2">BSM-383-APC-5F</strain>
    </source>
</reference>
<dbReference type="AlphaFoldDB" id="A0A848CKP7"/>
<sequence length="115" mass="13198">MNNAILQDKIFRLYTKLPHCRICRRRHIKDVRSRFNYNELSDVSIFAANCIGGELYYLLGLKFQSPLINISINRDQFVVLCANLKKYLSQPISVSMRDGMCVGIIGGDCPKTRII</sequence>
<evidence type="ECO:0000313" key="1">
    <source>
        <dbReference type="EMBL" id="NME58284.1"/>
    </source>
</evidence>
<organism evidence="1 2">
    <name type="scientific">Dorea formicigenerans</name>
    <dbReference type="NCBI Taxonomy" id="39486"/>
    <lineage>
        <taxon>Bacteria</taxon>
        <taxon>Bacillati</taxon>
        <taxon>Bacillota</taxon>
        <taxon>Clostridia</taxon>
        <taxon>Lachnospirales</taxon>
        <taxon>Lachnospiraceae</taxon>
        <taxon>Dorea</taxon>
    </lineage>
</organism>
<dbReference type="InterPro" id="IPR015037">
    <property type="entry name" value="DUF1919"/>
</dbReference>